<keyword evidence="2 4" id="KW-0456">Lyase</keyword>
<dbReference type="PANTHER" id="PTHR30124:SF0">
    <property type="entry name" value="MEMBRANE-BOUND LYTIC MUREIN TRANSGLYCOSYLASE A"/>
    <property type="match status" value="1"/>
</dbReference>
<dbReference type="GO" id="GO:0019867">
    <property type="term" value="C:outer membrane"/>
    <property type="evidence" value="ECO:0007669"/>
    <property type="project" value="InterPro"/>
</dbReference>
<dbReference type="SUPFAM" id="SSF50685">
    <property type="entry name" value="Barwin-like endoglucanases"/>
    <property type="match status" value="1"/>
</dbReference>
<dbReference type="EMBL" id="RZGR01000013">
    <property type="protein sequence ID" value="RUQ88343.1"/>
    <property type="molecule type" value="Genomic_DNA"/>
</dbReference>
<keyword evidence="3 4" id="KW-0961">Cell wall biogenesis/degradation</keyword>
<dbReference type="SMART" id="SM00925">
    <property type="entry name" value="MltA"/>
    <property type="match status" value="1"/>
</dbReference>
<comment type="function">
    <text evidence="4">Murein-degrading enzyme. May play a role in recycling of muropeptides during cell elongation and/or cell division.</text>
</comment>
<sequence length="401" mass="44877">MRKLLYISVIILCLSVGGFWVWKFYSPAPAKPLHLKTFSFAKLPGWDAADALQSFKAFKISCKTFLKQKPEKSVGSPYIDVKAKDWHSACQALSIKEPATDKEAREFFETWFTPVLFHENQPVRGLFTGYYMPVLEGNLTKTAKFNTPIYGLPNDRITINLGLFDPSLKHHRKLIGRLQGKKLVPYYTRAQISKGAIAKSAPVLAWISNKVDLQFLEIEGSGVVQLPDGKNLFLGYAGENGAPYTSIARVLIDKGVMTKDNASMQRIRKYFKQHPKEVDKVLNKNKSFVFFNVLKQEAALGSQGVPLTPGYSLAVDLKWVPIGTPIWLNTTRPDNAKKEAPFQRLMVAQDTGGAIRGAVRGDVYWGPGKEAAYIAGHMKNPGHYWLLLPKHIVGRLKDKIA</sequence>
<comment type="catalytic activity">
    <reaction evidence="1 4">
        <text>Exolytic cleavage of the (1-&gt;4)-beta-glycosidic linkage between N-acetylmuramic acid (MurNAc) and N-acetylglucosamine (GlcNAc) residues in peptidoglycan, from either the reducing or the non-reducing ends of the peptidoglycan chains, with concomitant formation of a 1,6-anhydrobond in the MurNAc residue.</text>
        <dbReference type="EC" id="4.2.2.n1"/>
    </reaction>
</comment>
<evidence type="ECO:0000256" key="4">
    <source>
        <dbReference type="PIRNR" id="PIRNR019422"/>
    </source>
</evidence>
<proteinExistence type="predicted"/>
<name>A0A3S0VN75_9GAMM</name>
<dbReference type="PANTHER" id="PTHR30124">
    <property type="entry name" value="MEMBRANE-BOUND LYTIC MUREIN TRANSGLYCOSYLASE A"/>
    <property type="match status" value="1"/>
</dbReference>
<dbReference type="Proteomes" id="UP000288012">
    <property type="component" value="Unassembled WGS sequence"/>
</dbReference>
<dbReference type="CDD" id="cd14485">
    <property type="entry name" value="mltA_like_LT_A"/>
    <property type="match status" value="1"/>
</dbReference>
<organism evidence="6 7">
    <name type="scientific">Legionella septentrionalis</name>
    <dbReference type="NCBI Taxonomy" id="2498109"/>
    <lineage>
        <taxon>Bacteria</taxon>
        <taxon>Pseudomonadati</taxon>
        <taxon>Pseudomonadota</taxon>
        <taxon>Gammaproteobacteria</taxon>
        <taxon>Legionellales</taxon>
        <taxon>Legionellaceae</taxon>
        <taxon>Legionella</taxon>
    </lineage>
</organism>
<dbReference type="RefSeq" id="WP_126954892.1">
    <property type="nucleotide sequence ID" value="NZ_RZGR01000013.1"/>
</dbReference>
<evidence type="ECO:0000256" key="1">
    <source>
        <dbReference type="ARBA" id="ARBA00001420"/>
    </source>
</evidence>
<dbReference type="OrthoDB" id="9783686at2"/>
<dbReference type="GO" id="GO:0071555">
    <property type="term" value="P:cell wall organization"/>
    <property type="evidence" value="ECO:0007669"/>
    <property type="project" value="UniProtKB-KW"/>
</dbReference>
<dbReference type="InterPro" id="IPR036908">
    <property type="entry name" value="RlpA-like_sf"/>
</dbReference>
<feature type="domain" description="Lytic transglycosylase MltA" evidence="5">
    <location>
        <begin position="134"/>
        <end position="292"/>
    </location>
</feature>
<evidence type="ECO:0000256" key="3">
    <source>
        <dbReference type="ARBA" id="ARBA00023316"/>
    </source>
</evidence>
<dbReference type="Pfam" id="PF06725">
    <property type="entry name" value="3D"/>
    <property type="match status" value="1"/>
</dbReference>
<dbReference type="InterPro" id="IPR010611">
    <property type="entry name" value="3D_dom"/>
</dbReference>
<dbReference type="CDD" id="cd14668">
    <property type="entry name" value="mlta_B"/>
    <property type="match status" value="1"/>
</dbReference>
<dbReference type="Pfam" id="PF03562">
    <property type="entry name" value="MltA"/>
    <property type="match status" value="1"/>
</dbReference>
<evidence type="ECO:0000313" key="6">
    <source>
        <dbReference type="EMBL" id="RUQ88343.1"/>
    </source>
</evidence>
<dbReference type="InterPro" id="IPR026044">
    <property type="entry name" value="MltA"/>
</dbReference>
<accession>A0A3S0VN75</accession>
<dbReference type="Gene3D" id="2.40.240.50">
    <property type="entry name" value="Barwin-like endoglucanases"/>
    <property type="match status" value="1"/>
</dbReference>
<dbReference type="GO" id="GO:0004553">
    <property type="term" value="F:hydrolase activity, hydrolyzing O-glycosyl compounds"/>
    <property type="evidence" value="ECO:0007669"/>
    <property type="project" value="InterPro"/>
</dbReference>
<evidence type="ECO:0000256" key="2">
    <source>
        <dbReference type="ARBA" id="ARBA00023239"/>
    </source>
</evidence>
<dbReference type="GO" id="GO:0008933">
    <property type="term" value="F:peptidoglycan lytic transglycosylase activity"/>
    <property type="evidence" value="ECO:0007669"/>
    <property type="project" value="TreeGrafter"/>
</dbReference>
<dbReference type="InterPro" id="IPR005300">
    <property type="entry name" value="MltA_B"/>
</dbReference>
<comment type="caution">
    <text evidence="6">The sequence shown here is derived from an EMBL/GenBank/DDBJ whole genome shotgun (WGS) entry which is preliminary data.</text>
</comment>
<gene>
    <name evidence="6" type="ORF">EKM59_05585</name>
</gene>
<dbReference type="GO" id="GO:0009253">
    <property type="term" value="P:peptidoglycan catabolic process"/>
    <property type="evidence" value="ECO:0007669"/>
    <property type="project" value="TreeGrafter"/>
</dbReference>
<dbReference type="Gene3D" id="2.40.40.10">
    <property type="entry name" value="RlpA-like domain"/>
    <property type="match status" value="1"/>
</dbReference>
<dbReference type="EC" id="4.2.2.n1" evidence="4"/>
<dbReference type="GO" id="GO:0009254">
    <property type="term" value="P:peptidoglycan turnover"/>
    <property type="evidence" value="ECO:0007669"/>
    <property type="project" value="UniProtKB-UniRule"/>
</dbReference>
<keyword evidence="7" id="KW-1185">Reference proteome</keyword>
<reference evidence="6 7" key="1">
    <citation type="submission" date="2018-12" db="EMBL/GenBank/DDBJ databases">
        <title>Legionella sp,whole genome shotgun sequence.</title>
        <authorList>
            <person name="Wu H."/>
        </authorList>
    </citation>
    <scope>NUCLEOTIDE SEQUENCE [LARGE SCALE GENOMIC DNA]</scope>
    <source>
        <strain evidence="7">km714</strain>
    </source>
</reference>
<evidence type="ECO:0000259" key="5">
    <source>
        <dbReference type="SMART" id="SM00925"/>
    </source>
</evidence>
<dbReference type="PIRSF" id="PIRSF019422">
    <property type="entry name" value="MltA"/>
    <property type="match status" value="1"/>
</dbReference>
<dbReference type="AlphaFoldDB" id="A0A3S0VN75"/>
<protein>
    <recommendedName>
        <fullName evidence="4">Membrane-bound lytic murein transglycosylase A</fullName>
        <ecNumber evidence="4">4.2.2.n1</ecNumber>
    </recommendedName>
    <alternativeName>
        <fullName evidence="4">Murein hydrolase A</fullName>
    </alternativeName>
</protein>
<evidence type="ECO:0000313" key="7">
    <source>
        <dbReference type="Proteomes" id="UP000288012"/>
    </source>
</evidence>